<protein>
    <recommendedName>
        <fullName evidence="9">Zn(2)-C6 fungal-type domain-containing protein</fullName>
    </recommendedName>
</protein>
<accession>A0A4Q4LZ18</accession>
<dbReference type="EMBL" id="PDXA01000106">
    <property type="protein sequence ID" value="RYN23569.1"/>
    <property type="molecule type" value="Genomic_DNA"/>
</dbReference>
<evidence type="ECO:0000256" key="8">
    <source>
        <dbReference type="SAM" id="MobiDB-lite"/>
    </source>
</evidence>
<evidence type="ECO:0000256" key="4">
    <source>
        <dbReference type="ARBA" id="ARBA00023015"/>
    </source>
</evidence>
<feature type="region of interest" description="Disordered" evidence="8">
    <location>
        <begin position="89"/>
        <end position="136"/>
    </location>
</feature>
<keyword evidence="7" id="KW-0539">Nucleus</keyword>
<dbReference type="GO" id="GO:0006351">
    <property type="term" value="P:DNA-templated transcription"/>
    <property type="evidence" value="ECO:0007669"/>
    <property type="project" value="InterPro"/>
</dbReference>
<dbReference type="CDD" id="cd12148">
    <property type="entry name" value="fungal_TF_MHR"/>
    <property type="match status" value="1"/>
</dbReference>
<comment type="caution">
    <text evidence="10">The sequence shown here is derived from an EMBL/GenBank/DDBJ whole genome shotgun (WGS) entry which is preliminary data.</text>
</comment>
<keyword evidence="4" id="KW-0805">Transcription regulation</keyword>
<reference evidence="11" key="1">
    <citation type="journal article" date="2019" name="bioRxiv">
        <title>Genomics, evolutionary history and diagnostics of the Alternaria alternata species group including apple and Asian pear pathotypes.</title>
        <authorList>
            <person name="Armitage A.D."/>
            <person name="Cockerton H.M."/>
            <person name="Sreenivasaprasad S."/>
            <person name="Woodhall J.W."/>
            <person name="Lane C.R."/>
            <person name="Harrison R.J."/>
            <person name="Clarkson J.P."/>
        </authorList>
    </citation>
    <scope>NUCLEOTIDE SEQUENCE [LARGE SCALE GENOMIC DNA]</scope>
    <source>
        <strain evidence="11">FERA 1082</strain>
    </source>
</reference>
<evidence type="ECO:0000313" key="10">
    <source>
        <dbReference type="EMBL" id="RYN23569.1"/>
    </source>
</evidence>
<dbReference type="SMART" id="SM00906">
    <property type="entry name" value="Fungal_trans"/>
    <property type="match status" value="1"/>
</dbReference>
<dbReference type="Gene3D" id="4.10.240.10">
    <property type="entry name" value="Zn(2)-C6 fungal-type DNA-binding domain"/>
    <property type="match status" value="1"/>
</dbReference>
<dbReference type="CDD" id="cd00067">
    <property type="entry name" value="GAL4"/>
    <property type="match status" value="1"/>
</dbReference>
<organism evidence="10 11">
    <name type="scientific">Alternaria tenuissima</name>
    <dbReference type="NCBI Taxonomy" id="119927"/>
    <lineage>
        <taxon>Eukaryota</taxon>
        <taxon>Fungi</taxon>
        <taxon>Dikarya</taxon>
        <taxon>Ascomycota</taxon>
        <taxon>Pezizomycotina</taxon>
        <taxon>Dothideomycetes</taxon>
        <taxon>Pleosporomycetidae</taxon>
        <taxon>Pleosporales</taxon>
        <taxon>Pleosporineae</taxon>
        <taxon>Pleosporaceae</taxon>
        <taxon>Alternaria</taxon>
        <taxon>Alternaria sect. Alternaria</taxon>
        <taxon>Alternaria alternata complex</taxon>
    </lineage>
</organism>
<keyword evidence="6" id="KW-0804">Transcription</keyword>
<evidence type="ECO:0000259" key="9">
    <source>
        <dbReference type="PROSITE" id="PS50048"/>
    </source>
</evidence>
<dbReference type="PANTHER" id="PTHR47782">
    <property type="entry name" value="ZN(II)2CYS6 TRANSCRIPTION FACTOR (EUROFUNG)-RELATED"/>
    <property type="match status" value="1"/>
</dbReference>
<evidence type="ECO:0000256" key="6">
    <source>
        <dbReference type="ARBA" id="ARBA00023163"/>
    </source>
</evidence>
<gene>
    <name evidence="10" type="ORF">AA0114_g12836</name>
</gene>
<evidence type="ECO:0000313" key="11">
    <source>
        <dbReference type="Proteomes" id="UP000292402"/>
    </source>
</evidence>
<evidence type="ECO:0000256" key="2">
    <source>
        <dbReference type="ARBA" id="ARBA00022723"/>
    </source>
</evidence>
<dbReference type="SMART" id="SM00066">
    <property type="entry name" value="GAL4"/>
    <property type="match status" value="1"/>
</dbReference>
<dbReference type="Pfam" id="PF04082">
    <property type="entry name" value="Fungal_trans"/>
    <property type="match status" value="1"/>
</dbReference>
<dbReference type="InterPro" id="IPR052202">
    <property type="entry name" value="Yeast_MetPath_Reg"/>
</dbReference>
<name>A0A4Q4LZ18_9PLEO</name>
<dbReference type="Proteomes" id="UP000292402">
    <property type="component" value="Unassembled WGS sequence"/>
</dbReference>
<evidence type="ECO:0000256" key="1">
    <source>
        <dbReference type="ARBA" id="ARBA00004123"/>
    </source>
</evidence>
<dbReference type="GO" id="GO:0008270">
    <property type="term" value="F:zinc ion binding"/>
    <property type="evidence" value="ECO:0007669"/>
    <property type="project" value="InterPro"/>
</dbReference>
<keyword evidence="3" id="KW-0862">Zinc</keyword>
<dbReference type="Pfam" id="PF00172">
    <property type="entry name" value="Zn_clus"/>
    <property type="match status" value="1"/>
</dbReference>
<dbReference type="PANTHER" id="PTHR47782:SF1">
    <property type="entry name" value="PYRIMIDINE PATHWAY REGULATORY PROTEIN 1"/>
    <property type="match status" value="1"/>
</dbReference>
<dbReference type="InterPro" id="IPR001138">
    <property type="entry name" value="Zn2Cys6_DnaBD"/>
</dbReference>
<dbReference type="GO" id="GO:0043565">
    <property type="term" value="F:sequence-specific DNA binding"/>
    <property type="evidence" value="ECO:0007669"/>
    <property type="project" value="TreeGrafter"/>
</dbReference>
<dbReference type="GO" id="GO:0045944">
    <property type="term" value="P:positive regulation of transcription by RNA polymerase II"/>
    <property type="evidence" value="ECO:0007669"/>
    <property type="project" value="TreeGrafter"/>
</dbReference>
<dbReference type="AlphaFoldDB" id="A0A4Q4LZ18"/>
<dbReference type="InterPro" id="IPR007219">
    <property type="entry name" value="XnlR_reg_dom"/>
</dbReference>
<proteinExistence type="predicted"/>
<dbReference type="GO" id="GO:0000981">
    <property type="term" value="F:DNA-binding transcription factor activity, RNA polymerase II-specific"/>
    <property type="evidence" value="ECO:0007669"/>
    <property type="project" value="InterPro"/>
</dbReference>
<feature type="compositionally biased region" description="Basic and acidic residues" evidence="8">
    <location>
        <begin position="95"/>
        <end position="109"/>
    </location>
</feature>
<sequence>MASNESRRNPHLRLACARCQRRKIRCDGQYPACSNCRKAAAECIDGDSVRLRSGPADLSNAPGRGLFNKLRRRVTWLESIIRERLPDVDLSTTPSRDDLEQSNVEERVMTESPGSASRRECQDDPVPDLAPVPTNTLDQRTHEIGMISIGFNADQKYIGPSSGYFLARLLLANSRRTGDLAPSMSSRPLTTTQSSIDELVSAAQGPLLLPSQHVAFQLAQVYFETIQPQYPFLHEESFRAALDQIYHDGAPVEFVGNDDGSIYFQTYMVLAISATVSNWRTKRHIPGESYCLSALRYLDRIRLGTSIEGLQCMLLLLLFTMYSPHMQLNVWNLNYQCLAAAIDLGLQRHVAISAGISQHEQDMRTRIFWTVFTIDRTIASMMGRPIGLRDEACELRLPQLPTDAELSTHPDHANGRRHSMAVSIHLFKLAKLNSEIKYVANSVVRNVPTYAYPAIRDVSAWQSSMMQQIDDWLASIPQIQPPNDYITLICQLRCFSVKMLLLRPSPAIPSPTGAVLTACHASARQSLRLYEQLYKSDLMVYDWTTLHGVVYSTITALYCTRAVREIAQSVNPEDLMEDMSVSLSILSATGEHWSGAKRARDILEDVGKSTIRLLRQSREASTQRQAMDQAESNVQSLPVDAGDDIQVNQLMGGAENDCTMSGLAQHTDLFSDMQLDLSSFPGLQQHQELFGDTVNIDDMMRNLFDDFIPSGQSFY</sequence>
<feature type="domain" description="Zn(2)-C6 fungal-type" evidence="9">
    <location>
        <begin position="15"/>
        <end position="43"/>
    </location>
</feature>
<dbReference type="GO" id="GO:0005634">
    <property type="term" value="C:nucleus"/>
    <property type="evidence" value="ECO:0007669"/>
    <property type="project" value="UniProtKB-SubCell"/>
</dbReference>
<keyword evidence="2" id="KW-0479">Metal-binding</keyword>
<dbReference type="InterPro" id="IPR036864">
    <property type="entry name" value="Zn2-C6_fun-type_DNA-bd_sf"/>
</dbReference>
<evidence type="ECO:0000256" key="5">
    <source>
        <dbReference type="ARBA" id="ARBA00023125"/>
    </source>
</evidence>
<keyword evidence="5" id="KW-0238">DNA-binding</keyword>
<dbReference type="PROSITE" id="PS50048">
    <property type="entry name" value="ZN2_CY6_FUNGAL_2"/>
    <property type="match status" value="1"/>
</dbReference>
<dbReference type="SUPFAM" id="SSF57701">
    <property type="entry name" value="Zn2/Cys6 DNA-binding domain"/>
    <property type="match status" value="1"/>
</dbReference>
<evidence type="ECO:0000256" key="7">
    <source>
        <dbReference type="ARBA" id="ARBA00023242"/>
    </source>
</evidence>
<evidence type="ECO:0000256" key="3">
    <source>
        <dbReference type="ARBA" id="ARBA00022833"/>
    </source>
</evidence>
<comment type="subcellular location">
    <subcellularLocation>
        <location evidence="1">Nucleus</location>
    </subcellularLocation>
</comment>